<organism evidence="1 2">
    <name type="scientific">Lophium mytilinum</name>
    <dbReference type="NCBI Taxonomy" id="390894"/>
    <lineage>
        <taxon>Eukaryota</taxon>
        <taxon>Fungi</taxon>
        <taxon>Dikarya</taxon>
        <taxon>Ascomycota</taxon>
        <taxon>Pezizomycotina</taxon>
        <taxon>Dothideomycetes</taxon>
        <taxon>Pleosporomycetidae</taxon>
        <taxon>Mytilinidiales</taxon>
        <taxon>Mytilinidiaceae</taxon>
        <taxon>Lophium</taxon>
    </lineage>
</organism>
<dbReference type="GO" id="GO:0030638">
    <property type="term" value="P:polyketide metabolic process"/>
    <property type="evidence" value="ECO:0007669"/>
    <property type="project" value="InterPro"/>
</dbReference>
<name>A0A6A6R1Q8_9PEZI</name>
<reference evidence="1" key="1">
    <citation type="journal article" date="2020" name="Stud. Mycol.">
        <title>101 Dothideomycetes genomes: a test case for predicting lifestyles and emergence of pathogens.</title>
        <authorList>
            <person name="Haridas S."/>
            <person name="Albert R."/>
            <person name="Binder M."/>
            <person name="Bloem J."/>
            <person name="Labutti K."/>
            <person name="Salamov A."/>
            <person name="Andreopoulos B."/>
            <person name="Baker S."/>
            <person name="Barry K."/>
            <person name="Bills G."/>
            <person name="Bluhm B."/>
            <person name="Cannon C."/>
            <person name="Castanera R."/>
            <person name="Culley D."/>
            <person name="Daum C."/>
            <person name="Ezra D."/>
            <person name="Gonzalez J."/>
            <person name="Henrissat B."/>
            <person name="Kuo A."/>
            <person name="Liang C."/>
            <person name="Lipzen A."/>
            <person name="Lutzoni F."/>
            <person name="Magnuson J."/>
            <person name="Mondo S."/>
            <person name="Nolan M."/>
            <person name="Ohm R."/>
            <person name="Pangilinan J."/>
            <person name="Park H.-J."/>
            <person name="Ramirez L."/>
            <person name="Alfaro M."/>
            <person name="Sun H."/>
            <person name="Tritt A."/>
            <person name="Yoshinaga Y."/>
            <person name="Zwiers L.-H."/>
            <person name="Turgeon B."/>
            <person name="Goodwin S."/>
            <person name="Spatafora J."/>
            <person name="Crous P."/>
            <person name="Grigoriev I."/>
        </authorList>
    </citation>
    <scope>NUCLEOTIDE SEQUENCE</scope>
    <source>
        <strain evidence="1">CBS 269.34</strain>
    </source>
</reference>
<dbReference type="AlphaFoldDB" id="A0A6A6R1Q8"/>
<protein>
    <submittedName>
        <fullName evidence="1">Carboxymethylenebutenolidase</fullName>
    </submittedName>
</protein>
<dbReference type="PANTHER" id="PTHR38436">
    <property type="entry name" value="POLYKETIDE CYCLASE SNOAL-LIKE DOMAIN"/>
    <property type="match status" value="1"/>
</dbReference>
<dbReference type="PANTHER" id="PTHR38436:SF3">
    <property type="entry name" value="CARBOXYMETHYLENEBUTENOLIDASE-RELATED"/>
    <property type="match status" value="1"/>
</dbReference>
<evidence type="ECO:0000313" key="1">
    <source>
        <dbReference type="EMBL" id="KAF2498322.1"/>
    </source>
</evidence>
<dbReference type="SUPFAM" id="SSF54427">
    <property type="entry name" value="NTF2-like"/>
    <property type="match status" value="1"/>
</dbReference>
<sequence length="416" mass="46082">MADLNIPPLPSAPPVMISGRILVQPPLSRRGTGPGLILIVDQEELQTTLLPENTKTLDPPPLKKWAEEGFAVAQVLIHGPHPEQLISNAIKWLKSDRFHGLEPEAGWGVICKFNIDPIPLVHALDEETQHAIKAIVAYDPPISTPNFTPPTLAHYSASKSSTINPTTTTKHHIYPSADPHFILPSHPDHHPSSAALSHTRTLAFLKPLLHGPYFDLEAIWDEHMRYEFGARSVEQTMATMVDEPYVNHIPTLTGGVGRASLTAFYRHHFIFSNPDDVKLELVSRTVGIDRVIDEFVLVCTHDRVVDWLLPGVPPTGRLLNVPMTSVVNIRGDRLYHEHIAWDQATVLVQLGLLPEYLPFPYPIDGRTAGAGMRFEVKVPAGGHEVAKKLMDESAVQSNGMFENGVREVSDTSMLRD</sequence>
<dbReference type="InterPro" id="IPR009959">
    <property type="entry name" value="Cyclase_SnoaL-like"/>
</dbReference>
<keyword evidence="2" id="KW-1185">Reference proteome</keyword>
<dbReference type="OrthoDB" id="5440at2759"/>
<gene>
    <name evidence="1" type="ORF">BU16DRAFT_504524</name>
</gene>
<dbReference type="Proteomes" id="UP000799750">
    <property type="component" value="Unassembled WGS sequence"/>
</dbReference>
<accession>A0A6A6R1Q8</accession>
<evidence type="ECO:0000313" key="2">
    <source>
        <dbReference type="Proteomes" id="UP000799750"/>
    </source>
</evidence>
<dbReference type="EMBL" id="MU004185">
    <property type="protein sequence ID" value="KAF2498322.1"/>
    <property type="molecule type" value="Genomic_DNA"/>
</dbReference>
<proteinExistence type="predicted"/>
<dbReference type="Gene3D" id="3.10.450.50">
    <property type="match status" value="1"/>
</dbReference>
<dbReference type="InterPro" id="IPR032710">
    <property type="entry name" value="NTF2-like_dom_sf"/>
</dbReference>